<gene>
    <name evidence="9" type="ORF">OIDMADRAFT_38271</name>
</gene>
<evidence type="ECO:0000256" key="4">
    <source>
        <dbReference type="ARBA" id="ARBA00023136"/>
    </source>
</evidence>
<reference evidence="9 10" key="1">
    <citation type="submission" date="2014-04" db="EMBL/GenBank/DDBJ databases">
        <authorList>
            <consortium name="DOE Joint Genome Institute"/>
            <person name="Kuo A."/>
            <person name="Martino E."/>
            <person name="Perotto S."/>
            <person name="Kohler A."/>
            <person name="Nagy L.G."/>
            <person name="Floudas D."/>
            <person name="Copeland A."/>
            <person name="Barry K.W."/>
            <person name="Cichocki N."/>
            <person name="Veneault-Fourrey C."/>
            <person name="LaButti K."/>
            <person name="Lindquist E.A."/>
            <person name="Lipzen A."/>
            <person name="Lundell T."/>
            <person name="Morin E."/>
            <person name="Murat C."/>
            <person name="Sun H."/>
            <person name="Tunlid A."/>
            <person name="Henrissat B."/>
            <person name="Grigoriev I.V."/>
            <person name="Hibbett D.S."/>
            <person name="Martin F."/>
            <person name="Nordberg H.P."/>
            <person name="Cantor M.N."/>
            <person name="Hua S.X."/>
        </authorList>
    </citation>
    <scope>NUCLEOTIDE SEQUENCE [LARGE SCALE GENOMIC DNA]</scope>
    <source>
        <strain evidence="9 10">Zn</strain>
    </source>
</reference>
<comment type="subcellular location">
    <subcellularLocation>
        <location evidence="1">Membrane</location>
        <topology evidence="1">Multi-pass membrane protein</topology>
    </subcellularLocation>
</comment>
<dbReference type="PANTHER" id="PTHR33048">
    <property type="entry name" value="PTH11-LIKE INTEGRAL MEMBRANE PROTEIN (AFU_ORTHOLOGUE AFUA_5G11245)"/>
    <property type="match status" value="1"/>
</dbReference>
<evidence type="ECO:0000256" key="1">
    <source>
        <dbReference type="ARBA" id="ARBA00004141"/>
    </source>
</evidence>
<keyword evidence="4 7" id="KW-0472">Membrane</keyword>
<keyword evidence="2 7" id="KW-0812">Transmembrane</keyword>
<feature type="transmembrane region" description="Helical" evidence="7">
    <location>
        <begin position="211"/>
        <end position="233"/>
    </location>
</feature>
<evidence type="ECO:0000256" key="3">
    <source>
        <dbReference type="ARBA" id="ARBA00022989"/>
    </source>
</evidence>
<evidence type="ECO:0000256" key="7">
    <source>
        <dbReference type="SAM" id="Phobius"/>
    </source>
</evidence>
<organism evidence="9 10">
    <name type="scientific">Oidiodendron maius (strain Zn)</name>
    <dbReference type="NCBI Taxonomy" id="913774"/>
    <lineage>
        <taxon>Eukaryota</taxon>
        <taxon>Fungi</taxon>
        <taxon>Dikarya</taxon>
        <taxon>Ascomycota</taxon>
        <taxon>Pezizomycotina</taxon>
        <taxon>Leotiomycetes</taxon>
        <taxon>Leotiomycetes incertae sedis</taxon>
        <taxon>Myxotrichaceae</taxon>
        <taxon>Oidiodendron</taxon>
    </lineage>
</organism>
<dbReference type="Pfam" id="PF20684">
    <property type="entry name" value="Fung_rhodopsin"/>
    <property type="match status" value="1"/>
</dbReference>
<feature type="transmembrane region" description="Helical" evidence="7">
    <location>
        <begin position="165"/>
        <end position="191"/>
    </location>
</feature>
<reference evidence="10" key="2">
    <citation type="submission" date="2015-01" db="EMBL/GenBank/DDBJ databases">
        <title>Evolutionary Origins and Diversification of the Mycorrhizal Mutualists.</title>
        <authorList>
            <consortium name="DOE Joint Genome Institute"/>
            <consortium name="Mycorrhizal Genomics Consortium"/>
            <person name="Kohler A."/>
            <person name="Kuo A."/>
            <person name="Nagy L.G."/>
            <person name="Floudas D."/>
            <person name="Copeland A."/>
            <person name="Barry K.W."/>
            <person name="Cichocki N."/>
            <person name="Veneault-Fourrey C."/>
            <person name="LaButti K."/>
            <person name="Lindquist E.A."/>
            <person name="Lipzen A."/>
            <person name="Lundell T."/>
            <person name="Morin E."/>
            <person name="Murat C."/>
            <person name="Riley R."/>
            <person name="Ohm R."/>
            <person name="Sun H."/>
            <person name="Tunlid A."/>
            <person name="Henrissat B."/>
            <person name="Grigoriev I.V."/>
            <person name="Hibbett D.S."/>
            <person name="Martin F."/>
        </authorList>
    </citation>
    <scope>NUCLEOTIDE SEQUENCE [LARGE SCALE GENOMIC DNA]</scope>
    <source>
        <strain evidence="10">Zn</strain>
    </source>
</reference>
<dbReference type="GO" id="GO:0016020">
    <property type="term" value="C:membrane"/>
    <property type="evidence" value="ECO:0007669"/>
    <property type="project" value="UniProtKB-SubCell"/>
</dbReference>
<dbReference type="Proteomes" id="UP000054321">
    <property type="component" value="Unassembled WGS sequence"/>
</dbReference>
<feature type="transmembrane region" description="Helical" evidence="7">
    <location>
        <begin position="95"/>
        <end position="120"/>
    </location>
</feature>
<evidence type="ECO:0000256" key="2">
    <source>
        <dbReference type="ARBA" id="ARBA00022692"/>
    </source>
</evidence>
<dbReference type="PANTHER" id="PTHR33048:SF64">
    <property type="entry name" value="INTEGRAL MEMBRANE PROTEIN"/>
    <property type="match status" value="1"/>
</dbReference>
<accession>A0A0C3HU95</accession>
<feature type="domain" description="Rhodopsin" evidence="8">
    <location>
        <begin position="36"/>
        <end position="270"/>
    </location>
</feature>
<feature type="transmembrane region" description="Helical" evidence="7">
    <location>
        <begin position="20"/>
        <end position="40"/>
    </location>
</feature>
<feature type="compositionally biased region" description="Basic and acidic residues" evidence="6">
    <location>
        <begin position="329"/>
        <end position="341"/>
    </location>
</feature>
<proteinExistence type="inferred from homology"/>
<dbReference type="EMBL" id="KN832871">
    <property type="protein sequence ID" value="KIN05817.1"/>
    <property type="molecule type" value="Genomic_DNA"/>
</dbReference>
<dbReference type="InterPro" id="IPR049326">
    <property type="entry name" value="Rhodopsin_dom_fungi"/>
</dbReference>
<dbReference type="OrthoDB" id="10017208at2759"/>
<dbReference type="InParanoid" id="A0A0C3HU95"/>
<evidence type="ECO:0000313" key="9">
    <source>
        <dbReference type="EMBL" id="KIN05817.1"/>
    </source>
</evidence>
<dbReference type="AlphaFoldDB" id="A0A0C3HU95"/>
<keyword evidence="10" id="KW-1185">Reference proteome</keyword>
<comment type="similarity">
    <text evidence="5">Belongs to the SAT4 family.</text>
</comment>
<feature type="region of interest" description="Disordered" evidence="6">
    <location>
        <begin position="302"/>
        <end position="365"/>
    </location>
</feature>
<name>A0A0C3HU95_OIDMZ</name>
<feature type="transmembrane region" description="Helical" evidence="7">
    <location>
        <begin position="52"/>
        <end position="75"/>
    </location>
</feature>
<dbReference type="HOGENOM" id="CLU_028200_2_0_1"/>
<dbReference type="InterPro" id="IPR052337">
    <property type="entry name" value="SAT4-like"/>
</dbReference>
<evidence type="ECO:0000259" key="8">
    <source>
        <dbReference type="Pfam" id="PF20684"/>
    </source>
</evidence>
<protein>
    <recommendedName>
        <fullName evidence="8">Rhodopsin domain-containing protein</fullName>
    </recommendedName>
</protein>
<evidence type="ECO:0000256" key="5">
    <source>
        <dbReference type="ARBA" id="ARBA00038359"/>
    </source>
</evidence>
<sequence length="365" mass="40463">MGWTFNTDSPDATTSGPTIAAVGIALTTLSLIVVCLRMYVRGWVVKAVGIDDWLMSFTWFMSLGFMVISVVQTKYGLGLQRLSAMPDQNVKPFGLLQYCGAPFYITSILGFKLSVLFMFLRIAVDRNYRIAIIMIAIACTCFHFCFLIVQINLCHPVAKQWDPAITWGSCLVAVPFYTSMASLTIVFDVIIMCTPFPMLLRAKLPRRKKAILLGIFSLGIFITVIQIIRILTIKSLSDYLDSSKLIMWSMVENNLGIIVGCIPALAPLFRSVLDKTSHVSSSQRQGVERSPYSLRNIYRRKSSHAPSMGGQSSVHAEGPGSGKNTTTEDQWRTEGGSDEHLNTAGSIYMRTDFSVEHEPREEGAG</sequence>
<evidence type="ECO:0000313" key="10">
    <source>
        <dbReference type="Proteomes" id="UP000054321"/>
    </source>
</evidence>
<evidence type="ECO:0000256" key="6">
    <source>
        <dbReference type="SAM" id="MobiDB-lite"/>
    </source>
</evidence>
<feature type="transmembrane region" description="Helical" evidence="7">
    <location>
        <begin position="132"/>
        <end position="153"/>
    </location>
</feature>
<keyword evidence="3 7" id="KW-1133">Transmembrane helix</keyword>
<feature type="compositionally biased region" description="Basic and acidic residues" evidence="6">
    <location>
        <begin position="353"/>
        <end position="365"/>
    </location>
</feature>
<feature type="transmembrane region" description="Helical" evidence="7">
    <location>
        <begin position="245"/>
        <end position="269"/>
    </location>
</feature>